<evidence type="ECO:0000256" key="1">
    <source>
        <dbReference type="ARBA" id="ARBA00008396"/>
    </source>
</evidence>
<dbReference type="Proteomes" id="UP000651977">
    <property type="component" value="Unassembled WGS sequence"/>
</dbReference>
<keyword evidence="7" id="KW-0346">Stress response</keyword>
<dbReference type="InterPro" id="IPR002942">
    <property type="entry name" value="S4_RNA-bd"/>
</dbReference>
<comment type="similarity">
    <text evidence="1 4">Belongs to the HSP15 family.</text>
</comment>
<sequence length="131" mass="15408">MNSQDSNKQAPRIDKWLWAARFYKTRGLARDMVMGGKVHYNQQRCKPSRQVELGATISLWQGNQQIEVVVAQLSDKRGPAPQAQQLYQETEQSLHKREQYALQRKLMAESTSPQRRPDKKQRRQIIQFKQQ</sequence>
<dbReference type="InterPro" id="IPR036986">
    <property type="entry name" value="S4_RNA-bd_sf"/>
</dbReference>
<evidence type="ECO:0000313" key="8">
    <source>
        <dbReference type="Proteomes" id="UP000651977"/>
    </source>
</evidence>
<dbReference type="PROSITE" id="PS50889">
    <property type="entry name" value="S4"/>
    <property type="match status" value="1"/>
</dbReference>
<evidence type="ECO:0000256" key="3">
    <source>
        <dbReference type="ARBA" id="ARBA00023125"/>
    </source>
</evidence>
<evidence type="ECO:0000313" key="7">
    <source>
        <dbReference type="EMBL" id="GGB12239.1"/>
    </source>
</evidence>
<dbReference type="RefSeq" id="WP_055733806.1">
    <property type="nucleotide sequence ID" value="NZ_BMDY01000016.1"/>
</dbReference>
<comment type="caution">
    <text evidence="7">The sequence shown here is derived from an EMBL/GenBank/DDBJ whole genome shotgun (WGS) entry which is preliminary data.</text>
</comment>
<dbReference type="Pfam" id="PF01479">
    <property type="entry name" value="S4"/>
    <property type="match status" value="1"/>
</dbReference>
<dbReference type="SUPFAM" id="SSF55174">
    <property type="entry name" value="Alpha-L RNA-binding motif"/>
    <property type="match status" value="1"/>
</dbReference>
<keyword evidence="2 4" id="KW-0694">RNA-binding</keyword>
<proteinExistence type="inferred from homology"/>
<dbReference type="CDD" id="cd00165">
    <property type="entry name" value="S4"/>
    <property type="match status" value="1"/>
</dbReference>
<evidence type="ECO:0000256" key="4">
    <source>
        <dbReference type="PIRNR" id="PIRNR016821"/>
    </source>
</evidence>
<organism evidence="7 8">
    <name type="scientific">Agarivorans gilvus</name>
    <dbReference type="NCBI Taxonomy" id="680279"/>
    <lineage>
        <taxon>Bacteria</taxon>
        <taxon>Pseudomonadati</taxon>
        <taxon>Pseudomonadota</taxon>
        <taxon>Gammaproteobacteria</taxon>
        <taxon>Alteromonadales</taxon>
        <taxon>Alteromonadaceae</taxon>
        <taxon>Agarivorans</taxon>
    </lineage>
</organism>
<dbReference type="SMART" id="SM00363">
    <property type="entry name" value="S4"/>
    <property type="match status" value="1"/>
</dbReference>
<accession>A0ABQ1I386</accession>
<protein>
    <recommendedName>
        <fullName evidence="4">Heat shock protein 15</fullName>
    </recommendedName>
</protein>
<dbReference type="NCBIfam" id="NF007673">
    <property type="entry name" value="PRK10348.1"/>
    <property type="match status" value="1"/>
</dbReference>
<evidence type="ECO:0000259" key="6">
    <source>
        <dbReference type="SMART" id="SM00363"/>
    </source>
</evidence>
<evidence type="ECO:0000256" key="5">
    <source>
        <dbReference type="SAM" id="MobiDB-lite"/>
    </source>
</evidence>
<dbReference type="PIRSF" id="PIRSF016821">
    <property type="entry name" value="HSP15"/>
    <property type="match status" value="1"/>
</dbReference>
<feature type="region of interest" description="Disordered" evidence="5">
    <location>
        <begin position="106"/>
        <end position="131"/>
    </location>
</feature>
<dbReference type="EMBL" id="BMDY01000016">
    <property type="protein sequence ID" value="GGB12239.1"/>
    <property type="molecule type" value="Genomic_DNA"/>
</dbReference>
<dbReference type="InterPro" id="IPR025708">
    <property type="entry name" value="HSP15"/>
</dbReference>
<reference evidence="8" key="1">
    <citation type="journal article" date="2019" name="Int. J. Syst. Evol. Microbiol.">
        <title>The Global Catalogue of Microorganisms (GCM) 10K type strain sequencing project: providing services to taxonomists for standard genome sequencing and annotation.</title>
        <authorList>
            <consortium name="The Broad Institute Genomics Platform"/>
            <consortium name="The Broad Institute Genome Sequencing Center for Infectious Disease"/>
            <person name="Wu L."/>
            <person name="Ma J."/>
        </authorList>
    </citation>
    <scope>NUCLEOTIDE SEQUENCE [LARGE SCALE GENOMIC DNA]</scope>
    <source>
        <strain evidence="8">CGMCC 1.10131</strain>
    </source>
</reference>
<gene>
    <name evidence="7" type="ORF">GCM10007414_27080</name>
</gene>
<evidence type="ECO:0000256" key="2">
    <source>
        <dbReference type="ARBA" id="ARBA00022884"/>
    </source>
</evidence>
<keyword evidence="8" id="KW-1185">Reference proteome</keyword>
<keyword evidence="3 4" id="KW-0238">DNA-binding</keyword>
<dbReference type="Gene3D" id="3.10.290.10">
    <property type="entry name" value="RNA-binding S4 domain"/>
    <property type="match status" value="1"/>
</dbReference>
<name>A0ABQ1I386_9ALTE</name>
<feature type="domain" description="RNA-binding S4" evidence="6">
    <location>
        <begin position="11"/>
        <end position="74"/>
    </location>
</feature>